<dbReference type="PANTHER" id="PTHR15665">
    <property type="entry name" value="ASTEROID PROTEIN"/>
    <property type="match status" value="1"/>
</dbReference>
<evidence type="ECO:0000256" key="1">
    <source>
        <dbReference type="ARBA" id="ARBA00007398"/>
    </source>
</evidence>
<evidence type="ECO:0000313" key="4">
    <source>
        <dbReference type="Proteomes" id="UP000789831"/>
    </source>
</evidence>
<dbReference type="InterPro" id="IPR039436">
    <property type="entry name" value="Asteroid_dom"/>
</dbReference>
<comment type="caution">
    <text evidence="3">The sequence shown here is derived from an EMBL/GenBank/DDBJ whole genome shotgun (WGS) entry which is preliminary data.</text>
</comment>
<keyword evidence="4" id="KW-1185">Reference proteome</keyword>
<dbReference type="AlphaFoldDB" id="A0A9N8V9N8"/>
<dbReference type="Proteomes" id="UP000789831">
    <property type="component" value="Unassembled WGS sequence"/>
</dbReference>
<organism evidence="3 4">
    <name type="scientific">Ambispora gerdemannii</name>
    <dbReference type="NCBI Taxonomy" id="144530"/>
    <lineage>
        <taxon>Eukaryota</taxon>
        <taxon>Fungi</taxon>
        <taxon>Fungi incertae sedis</taxon>
        <taxon>Mucoromycota</taxon>
        <taxon>Glomeromycotina</taxon>
        <taxon>Glomeromycetes</taxon>
        <taxon>Archaeosporales</taxon>
        <taxon>Ambisporaceae</taxon>
        <taxon>Ambispora</taxon>
    </lineage>
</organism>
<evidence type="ECO:0000313" key="3">
    <source>
        <dbReference type="EMBL" id="CAG8443389.1"/>
    </source>
</evidence>
<dbReference type="InterPro" id="IPR026832">
    <property type="entry name" value="Asteroid"/>
</dbReference>
<gene>
    <name evidence="3" type="ORF">AGERDE_LOCUS1238</name>
</gene>
<accession>A0A9N8V9N8</accession>
<sequence>MGIRGLNAYIKNQNLGTPVSWARTTSTTTTAPQSISQVKTCTLEKSNAKNYLEEKQRYFVFDGNAFIYHIYTGKLNWVFGGQYTTFANLVNSHTKTTHAYEIDQTYLFDGPLPLLKQKTRVSRFREGIDKCKNLPSSINFSKKGFLIPPLTLEIAIQTLRKISNVKMEMCAGEADNSVASIARSVNGYAIGNDSDYFVHDLRGESDNDEWFGGGRSGGGYIPLDTLQIPKSDGLTNNERISATVYRTIDIASHFNIPVSLLPLLGSLNGNDYIEPKTRKNLHESVKQYSSTTDSTNTNFNSLPPYFYDAFKSGRVSHMLMDVVCNRIFWCAPFLEDQSKESAWILSRPVRKWIYAILDVITVEDDRIKTSEKESSTVLECLRRKNHLIYEEIKIIPHEEIFRFFKEYNSSSLPKFDDLISMPKEIRTKLFFHILNSDIPKVYNLSLLSSSSSLFHQFLAASLRYLVHNLALSSSNKITNQEVYAFISSSIFVSFLDKSIDYDYNYKNDGYINIIHLTSQYQHLIHSAWMLAQSLSLYDFVDGVSLCHLYDGCAFHYFYRKIGNAKVMNNVDSSSIMRPVFEAAVQEFCTASSENEKDGELLLQEFEQVCQIVEEGLVDEISFIKMTDNLKKKKNREISHVQIDTNNPYSVLENYNQ</sequence>
<reference evidence="3" key="1">
    <citation type="submission" date="2021-06" db="EMBL/GenBank/DDBJ databases">
        <authorList>
            <person name="Kallberg Y."/>
            <person name="Tangrot J."/>
            <person name="Rosling A."/>
        </authorList>
    </citation>
    <scope>NUCLEOTIDE SEQUENCE</scope>
    <source>
        <strain evidence="3">MT106</strain>
    </source>
</reference>
<evidence type="ECO:0000259" key="2">
    <source>
        <dbReference type="Pfam" id="PF12813"/>
    </source>
</evidence>
<dbReference type="InterPro" id="IPR029060">
    <property type="entry name" value="PIN-like_dom_sf"/>
</dbReference>
<proteinExistence type="inferred from homology"/>
<dbReference type="SUPFAM" id="SSF88723">
    <property type="entry name" value="PIN domain-like"/>
    <property type="match status" value="1"/>
</dbReference>
<protein>
    <submittedName>
        <fullName evidence="3">8313_t:CDS:1</fullName>
    </submittedName>
</protein>
<dbReference type="Gene3D" id="3.40.50.1010">
    <property type="entry name" value="5'-nuclease"/>
    <property type="match status" value="1"/>
</dbReference>
<dbReference type="OrthoDB" id="25987at2759"/>
<comment type="similarity">
    <text evidence="1">Belongs to the asteroid family.</text>
</comment>
<dbReference type="EMBL" id="CAJVPL010000081">
    <property type="protein sequence ID" value="CAG8443389.1"/>
    <property type="molecule type" value="Genomic_DNA"/>
</dbReference>
<feature type="domain" description="Asteroid" evidence="2">
    <location>
        <begin position="148"/>
        <end position="394"/>
    </location>
</feature>
<dbReference type="PANTHER" id="PTHR15665:SF1">
    <property type="entry name" value="PROTEIN ASTEROID HOMOLOG 1"/>
    <property type="match status" value="1"/>
</dbReference>
<dbReference type="Pfam" id="PF12813">
    <property type="entry name" value="XPG_I_2"/>
    <property type="match status" value="1"/>
</dbReference>
<name>A0A9N8V9N8_9GLOM</name>